<gene>
    <name evidence="7" type="ORF">RGE70_16825</name>
</gene>
<feature type="chain" id="PRO_5046645198" evidence="6">
    <location>
        <begin position="27"/>
        <end position="161"/>
    </location>
</feature>
<keyword evidence="3 6" id="KW-0732">Signal</keyword>
<organism evidence="7 8">
    <name type="scientific">Shewanella youngdeokensis</name>
    <dbReference type="NCBI Taxonomy" id="2999068"/>
    <lineage>
        <taxon>Bacteria</taxon>
        <taxon>Pseudomonadati</taxon>
        <taxon>Pseudomonadota</taxon>
        <taxon>Gammaproteobacteria</taxon>
        <taxon>Alteromonadales</taxon>
        <taxon>Shewanellaceae</taxon>
        <taxon>Shewanella</taxon>
    </lineage>
</organism>
<dbReference type="RefSeq" id="WP_310472592.1">
    <property type="nucleotide sequence ID" value="NZ_CP136522.1"/>
</dbReference>
<proteinExistence type="inferred from homology"/>
<evidence type="ECO:0000256" key="1">
    <source>
        <dbReference type="ARBA" id="ARBA00004418"/>
    </source>
</evidence>
<evidence type="ECO:0000256" key="3">
    <source>
        <dbReference type="ARBA" id="ARBA00022729"/>
    </source>
</evidence>
<evidence type="ECO:0000256" key="4">
    <source>
        <dbReference type="ARBA" id="ARBA00022764"/>
    </source>
</evidence>
<feature type="signal peptide" evidence="6">
    <location>
        <begin position="1"/>
        <end position="26"/>
    </location>
</feature>
<dbReference type="InterPro" id="IPR052211">
    <property type="entry name" value="Cpx_auxiliary_protein"/>
</dbReference>
<dbReference type="PANTHER" id="PTHR38102">
    <property type="entry name" value="PERIPLASMIC CHAPERONE SPY"/>
    <property type="match status" value="1"/>
</dbReference>
<dbReference type="PIRSF" id="PIRSF034445">
    <property type="entry name" value="CpxP_Spy"/>
    <property type="match status" value="1"/>
</dbReference>
<dbReference type="EMBL" id="CP136522">
    <property type="protein sequence ID" value="WOT04952.1"/>
    <property type="molecule type" value="Genomic_DNA"/>
</dbReference>
<evidence type="ECO:0000256" key="5">
    <source>
        <dbReference type="SAM" id="MobiDB-lite"/>
    </source>
</evidence>
<dbReference type="Pfam" id="PF07813">
    <property type="entry name" value="LTXXQ"/>
    <property type="match status" value="1"/>
</dbReference>
<sequence>MKKNTLKAGLIALVASTTMLSATLYAADDQTETAQQERHQMKGERGGHHKDMRKMFRGLDLTDEQKTEIKALFTAHRDEMKQDRPSKEDKAAERAQMLTFITAETFNEAEVKEALEAKQLERQQKSVDMLKLQNQVYLLLTPEQQETFKERFAKGKKHHRR</sequence>
<feature type="region of interest" description="Disordered" evidence="5">
    <location>
        <begin position="31"/>
        <end position="51"/>
    </location>
</feature>
<accession>A0ABZ0JXE0</accession>
<comment type="subcellular location">
    <subcellularLocation>
        <location evidence="1">Periplasm</location>
    </subcellularLocation>
</comment>
<evidence type="ECO:0000313" key="7">
    <source>
        <dbReference type="EMBL" id="WOT04952.1"/>
    </source>
</evidence>
<dbReference type="Proteomes" id="UP001529491">
    <property type="component" value="Chromosome"/>
</dbReference>
<dbReference type="PANTHER" id="PTHR38102:SF1">
    <property type="entry name" value="PERIPLASMIC CHAPERONE SPY"/>
    <property type="match status" value="1"/>
</dbReference>
<evidence type="ECO:0000256" key="2">
    <source>
        <dbReference type="ARBA" id="ARBA00008441"/>
    </source>
</evidence>
<keyword evidence="8" id="KW-1185">Reference proteome</keyword>
<name>A0ABZ0JXE0_9GAMM</name>
<protein>
    <submittedName>
        <fullName evidence="7">Spy/CpxP family protein refolding chaperone</fullName>
    </submittedName>
</protein>
<evidence type="ECO:0000313" key="8">
    <source>
        <dbReference type="Proteomes" id="UP001529491"/>
    </source>
</evidence>
<keyword evidence="4" id="KW-0574">Periplasm</keyword>
<dbReference type="Gene3D" id="1.20.120.1490">
    <property type="match status" value="1"/>
</dbReference>
<dbReference type="InterPro" id="IPR012899">
    <property type="entry name" value="LTXXQ"/>
</dbReference>
<reference evidence="7 8" key="1">
    <citation type="submission" date="2023-10" db="EMBL/GenBank/DDBJ databases">
        <title>Complete genome sequence of Shewanella sp. DAU334.</title>
        <authorList>
            <person name="Lee Y.-S."/>
            <person name="Jeong H.-R."/>
            <person name="Hwang E.-J."/>
            <person name="Choi Y.-L."/>
            <person name="Kim G.-D."/>
        </authorList>
    </citation>
    <scope>NUCLEOTIDE SEQUENCE [LARGE SCALE GENOMIC DNA]</scope>
    <source>
        <strain evidence="7 8">DAU334</strain>
    </source>
</reference>
<feature type="compositionally biased region" description="Basic and acidic residues" evidence="5">
    <location>
        <begin position="35"/>
        <end position="46"/>
    </location>
</feature>
<comment type="similarity">
    <text evidence="2">Belongs to the CpxP/Spy family.</text>
</comment>
<dbReference type="CDD" id="cd09916">
    <property type="entry name" value="CpxP_like"/>
    <property type="match status" value="1"/>
</dbReference>
<evidence type="ECO:0000256" key="6">
    <source>
        <dbReference type="SAM" id="SignalP"/>
    </source>
</evidence>